<organism evidence="2 3">
    <name type="scientific">Ensete ventricosum</name>
    <name type="common">Abyssinian banana</name>
    <name type="synonym">Musa ensete</name>
    <dbReference type="NCBI Taxonomy" id="4639"/>
    <lineage>
        <taxon>Eukaryota</taxon>
        <taxon>Viridiplantae</taxon>
        <taxon>Streptophyta</taxon>
        <taxon>Embryophyta</taxon>
        <taxon>Tracheophyta</taxon>
        <taxon>Spermatophyta</taxon>
        <taxon>Magnoliopsida</taxon>
        <taxon>Liliopsida</taxon>
        <taxon>Zingiberales</taxon>
        <taxon>Musaceae</taxon>
        <taxon>Ensete</taxon>
    </lineage>
</organism>
<gene>
    <name evidence="2" type="ORF">B296_00008866</name>
</gene>
<evidence type="ECO:0000313" key="3">
    <source>
        <dbReference type="Proteomes" id="UP000287651"/>
    </source>
</evidence>
<accession>A0A427AWR8</accession>
<comment type="caution">
    <text evidence="2">The sequence shown here is derived from an EMBL/GenBank/DDBJ whole genome shotgun (WGS) entry which is preliminary data.</text>
</comment>
<proteinExistence type="predicted"/>
<protein>
    <submittedName>
        <fullName evidence="2">Uncharacterized protein</fullName>
    </submittedName>
</protein>
<dbReference type="AlphaFoldDB" id="A0A427AWR8"/>
<evidence type="ECO:0000313" key="2">
    <source>
        <dbReference type="EMBL" id="RRT80567.1"/>
    </source>
</evidence>
<evidence type="ECO:0000256" key="1">
    <source>
        <dbReference type="SAM" id="MobiDB-lite"/>
    </source>
</evidence>
<reference evidence="2 3" key="1">
    <citation type="journal article" date="2014" name="Agronomy (Basel)">
        <title>A Draft Genome Sequence for Ensete ventricosum, the Drought-Tolerant Tree Against Hunger.</title>
        <authorList>
            <person name="Harrison J."/>
            <person name="Moore K.A."/>
            <person name="Paszkiewicz K."/>
            <person name="Jones T."/>
            <person name="Grant M."/>
            <person name="Ambacheew D."/>
            <person name="Muzemil S."/>
            <person name="Studholme D.J."/>
        </authorList>
    </citation>
    <scope>NUCLEOTIDE SEQUENCE [LARGE SCALE GENOMIC DNA]</scope>
</reference>
<sequence length="71" mass="8157">MTGAIELQQDDGSRSILGIGPGSDEGIEKLAGNTLGDPKRRLEDSSQECRRLLDWREWFKPKFEKWREPLL</sequence>
<name>A0A427AWR8_ENSVE</name>
<dbReference type="Proteomes" id="UP000287651">
    <property type="component" value="Unassembled WGS sequence"/>
</dbReference>
<feature type="region of interest" description="Disordered" evidence="1">
    <location>
        <begin position="1"/>
        <end position="24"/>
    </location>
</feature>
<dbReference type="EMBL" id="AMZH03001112">
    <property type="protein sequence ID" value="RRT80567.1"/>
    <property type="molecule type" value="Genomic_DNA"/>
</dbReference>